<evidence type="ECO:0000256" key="8">
    <source>
        <dbReference type="ARBA" id="ARBA00047417"/>
    </source>
</evidence>
<evidence type="ECO:0000256" key="9">
    <source>
        <dbReference type="PIRSR" id="PIRSR600101-1"/>
    </source>
</evidence>
<proteinExistence type="inferred from homology"/>
<feature type="binding site" evidence="10">
    <location>
        <position position="489"/>
    </location>
    <ligand>
        <name>L-glutamate</name>
        <dbReference type="ChEBI" id="CHEBI:29985"/>
    </ligand>
</feature>
<evidence type="ECO:0000256" key="10">
    <source>
        <dbReference type="PIRSR" id="PIRSR600101-2"/>
    </source>
</evidence>
<dbReference type="InterPro" id="IPR051792">
    <property type="entry name" value="GGT_bact"/>
</dbReference>
<feature type="signal peptide" evidence="12">
    <location>
        <begin position="1"/>
        <end position="21"/>
    </location>
</feature>
<evidence type="ECO:0000256" key="7">
    <source>
        <dbReference type="ARBA" id="ARBA00023315"/>
    </source>
</evidence>
<keyword evidence="7 11" id="KW-0012">Acyltransferase</keyword>
<comment type="pathway">
    <text evidence="11">Sulfur metabolism; glutathione metabolism.</text>
</comment>
<organism evidence="13 14">
    <name type="scientific">Candidatus Pullichristensenella stercorigallinarum</name>
    <dbReference type="NCBI Taxonomy" id="2840909"/>
    <lineage>
        <taxon>Bacteria</taxon>
        <taxon>Bacillati</taxon>
        <taxon>Bacillota</taxon>
        <taxon>Clostridia</taxon>
        <taxon>Candidatus Pullichristensenella</taxon>
    </lineage>
</organism>
<evidence type="ECO:0000256" key="2">
    <source>
        <dbReference type="ARBA" id="ARBA00001089"/>
    </source>
</evidence>
<dbReference type="Proteomes" id="UP000824260">
    <property type="component" value="Unassembled WGS sequence"/>
</dbReference>
<dbReference type="GO" id="GO:0006750">
    <property type="term" value="P:glutathione biosynthetic process"/>
    <property type="evidence" value="ECO:0007669"/>
    <property type="project" value="UniProtKB-KW"/>
</dbReference>
<keyword evidence="6 11" id="KW-0865">Zymogen</keyword>
<dbReference type="NCBIfam" id="TIGR00066">
    <property type="entry name" value="g_glut_trans"/>
    <property type="match status" value="1"/>
</dbReference>
<dbReference type="InterPro" id="IPR029055">
    <property type="entry name" value="Ntn_hydrolases_N"/>
</dbReference>
<dbReference type="PANTHER" id="PTHR43199">
    <property type="entry name" value="GLUTATHIONE HYDROLASE"/>
    <property type="match status" value="1"/>
</dbReference>
<comment type="catalytic activity">
    <reaction evidence="8 11">
        <text>an N-terminal (5-L-glutamyl)-[peptide] + an alpha-amino acid = 5-L-glutamyl amino acid + an N-terminal L-alpha-aminoacyl-[peptide]</text>
        <dbReference type="Rhea" id="RHEA:23904"/>
        <dbReference type="Rhea" id="RHEA-COMP:9780"/>
        <dbReference type="Rhea" id="RHEA-COMP:9795"/>
        <dbReference type="ChEBI" id="CHEBI:77644"/>
        <dbReference type="ChEBI" id="CHEBI:78597"/>
        <dbReference type="ChEBI" id="CHEBI:78599"/>
        <dbReference type="ChEBI" id="CHEBI:78608"/>
        <dbReference type="EC" id="2.3.2.2"/>
    </reaction>
</comment>
<gene>
    <name evidence="13" type="primary">ggt</name>
    <name evidence="13" type="ORF">IAA52_04420</name>
</gene>
<evidence type="ECO:0000256" key="1">
    <source>
        <dbReference type="ARBA" id="ARBA00001049"/>
    </source>
</evidence>
<protein>
    <recommendedName>
        <fullName evidence="11">Glutathione hydrolase proenzyme</fullName>
        <ecNumber evidence="11">2.3.2.2</ecNumber>
        <ecNumber evidence="11">3.4.19.13</ecNumber>
    </recommendedName>
    <component>
        <recommendedName>
            <fullName evidence="11">Glutathione hydrolase large chain</fullName>
        </recommendedName>
    </component>
    <component>
        <recommendedName>
            <fullName evidence="11">Glutathione hydrolase small chain</fullName>
        </recommendedName>
    </component>
</protein>
<evidence type="ECO:0000256" key="5">
    <source>
        <dbReference type="ARBA" id="ARBA00022801"/>
    </source>
</evidence>
<dbReference type="InterPro" id="IPR000101">
    <property type="entry name" value="GGT_peptidase"/>
</dbReference>
<comment type="subunit">
    <text evidence="11">This enzyme consists of two polypeptide chains, which are synthesized in precursor form from a single polypeptide.</text>
</comment>
<dbReference type="PANTHER" id="PTHR43199:SF1">
    <property type="entry name" value="GLUTATHIONE HYDROLASE PROENZYME"/>
    <property type="match status" value="1"/>
</dbReference>
<keyword evidence="4 11" id="KW-0808">Transferase</keyword>
<reference evidence="13" key="1">
    <citation type="submission" date="2020-10" db="EMBL/GenBank/DDBJ databases">
        <authorList>
            <person name="Gilroy R."/>
        </authorList>
    </citation>
    <scope>NUCLEOTIDE SEQUENCE</scope>
    <source>
        <strain evidence="13">ChiSjej6B24-2974</strain>
    </source>
</reference>
<dbReference type="AlphaFoldDB" id="A0A9D1CVS8"/>
<comment type="PTM">
    <text evidence="11">Cleaved by autocatalysis into a large and a small subunit.</text>
</comment>
<keyword evidence="12" id="KW-0732">Signal</keyword>
<dbReference type="GO" id="GO:0103068">
    <property type="term" value="F:leukotriene C4 gamma-glutamyl transferase activity"/>
    <property type="evidence" value="ECO:0007669"/>
    <property type="project" value="UniProtKB-EC"/>
</dbReference>
<feature type="binding site" evidence="10">
    <location>
        <begin position="466"/>
        <end position="467"/>
    </location>
    <ligand>
        <name>L-glutamate</name>
        <dbReference type="ChEBI" id="CHEBI:29985"/>
    </ligand>
</feature>
<dbReference type="InterPro" id="IPR043137">
    <property type="entry name" value="GGT_ssub_C"/>
</dbReference>
<comment type="similarity">
    <text evidence="3 11">Belongs to the gamma-glutamyltransferase family.</text>
</comment>
<keyword evidence="5 11" id="KW-0378">Hydrolase</keyword>
<dbReference type="InterPro" id="IPR043138">
    <property type="entry name" value="GGT_lsub"/>
</dbReference>
<sequence length="587" mass="63256">MKKLLSVLLALSMLLGCVAFASEDDWDTEAYLVEVVGQDYGPAAETPELRDAAGTNGAVVSGKGEASEVGIAVLEAGGNAVDAAVATGLAIGYFEPNASGLGGGGFMNIWLADEQRAVAISSQFPAPMNVTEDYFAELFDEDGNIDNEKRAEFQASGKSVSIMKALATYQVALDNYGTMTLAEIMPYVIEACQQGIRVTQNFKSLYDSSYSKLIKSEGSQEVWFKDGIIPYELDEVIYNEPLIETFEKIAEEGIEYFYTGELGQKIIDAIQADGGVMTMEDMEQAMTDVLVIEDPVEVTYRGYRLYSMPLPSSGGVILGEILNIMENVDVASMEHNSAEYIHVLSEAMKLAYADRAEYLGDPAYVDDELVEALSSKDYALEQYNKISETPNLDPVAGNPYANEGPNTTHISVIDKDGNMVAMTQSINSHFGCGITVDGVVLSNGLMSFDLEPGHPNSIAPGKLSLSSMTPTILLRPDGTPMLVSGSPGGTYIIACMAQTIINLVDFNLPITEAVYSPRVAGTDGGKTRIEGRLDQEVIDELTEMGHDIEITKDYDPNMGSSNSIVVLDDGTYHGCGDPRRDSQCAAY</sequence>
<dbReference type="PROSITE" id="PS51257">
    <property type="entry name" value="PROKAR_LIPOPROTEIN"/>
    <property type="match status" value="1"/>
</dbReference>
<feature type="chain" id="PRO_5039523592" description="Glutathione hydrolase proenzyme" evidence="12">
    <location>
        <begin position="22"/>
        <end position="587"/>
    </location>
</feature>
<keyword evidence="11" id="KW-0317">Glutathione biosynthesis</keyword>
<comment type="catalytic activity">
    <reaction evidence="2 11">
        <text>glutathione + H2O = L-cysteinylglycine + L-glutamate</text>
        <dbReference type="Rhea" id="RHEA:28807"/>
        <dbReference type="ChEBI" id="CHEBI:15377"/>
        <dbReference type="ChEBI" id="CHEBI:29985"/>
        <dbReference type="ChEBI" id="CHEBI:57925"/>
        <dbReference type="ChEBI" id="CHEBI:61694"/>
        <dbReference type="EC" id="3.4.19.13"/>
    </reaction>
</comment>
<comment type="caution">
    <text evidence="13">The sequence shown here is derived from an EMBL/GenBank/DDBJ whole genome shotgun (WGS) entry which is preliminary data.</text>
</comment>
<evidence type="ECO:0000256" key="6">
    <source>
        <dbReference type="ARBA" id="ARBA00023145"/>
    </source>
</evidence>
<evidence type="ECO:0000256" key="3">
    <source>
        <dbReference type="ARBA" id="ARBA00009381"/>
    </source>
</evidence>
<feature type="binding site" evidence="10">
    <location>
        <begin position="425"/>
        <end position="427"/>
    </location>
    <ligand>
        <name>L-glutamate</name>
        <dbReference type="ChEBI" id="CHEBI:29985"/>
    </ligand>
</feature>
<dbReference type="Gene3D" id="1.10.246.130">
    <property type="match status" value="1"/>
</dbReference>
<evidence type="ECO:0000256" key="12">
    <source>
        <dbReference type="SAM" id="SignalP"/>
    </source>
</evidence>
<feature type="active site" description="Nucleophile" evidence="9">
    <location>
        <position position="407"/>
    </location>
</feature>
<evidence type="ECO:0000313" key="14">
    <source>
        <dbReference type="Proteomes" id="UP000824260"/>
    </source>
</evidence>
<evidence type="ECO:0000256" key="11">
    <source>
        <dbReference type="RuleBase" id="RU368036"/>
    </source>
</evidence>
<dbReference type="SUPFAM" id="SSF56235">
    <property type="entry name" value="N-terminal nucleophile aminohydrolases (Ntn hydrolases)"/>
    <property type="match status" value="1"/>
</dbReference>
<accession>A0A9D1CVS8</accession>
<evidence type="ECO:0000313" key="13">
    <source>
        <dbReference type="EMBL" id="HIQ82327.1"/>
    </source>
</evidence>
<reference evidence="13" key="2">
    <citation type="journal article" date="2021" name="PeerJ">
        <title>Extensive microbial diversity within the chicken gut microbiome revealed by metagenomics and culture.</title>
        <authorList>
            <person name="Gilroy R."/>
            <person name="Ravi A."/>
            <person name="Getino M."/>
            <person name="Pursley I."/>
            <person name="Horton D.L."/>
            <person name="Alikhan N.F."/>
            <person name="Baker D."/>
            <person name="Gharbi K."/>
            <person name="Hall N."/>
            <person name="Watson M."/>
            <person name="Adriaenssens E.M."/>
            <person name="Foster-Nyarko E."/>
            <person name="Jarju S."/>
            <person name="Secka A."/>
            <person name="Antonio M."/>
            <person name="Oren A."/>
            <person name="Chaudhuri R.R."/>
            <person name="La Ragione R."/>
            <person name="Hildebrand F."/>
            <person name="Pallen M.J."/>
        </authorList>
    </citation>
    <scope>NUCLEOTIDE SEQUENCE</scope>
    <source>
        <strain evidence="13">ChiSjej6B24-2974</strain>
    </source>
</reference>
<name>A0A9D1CVS8_9FIRM</name>
<comment type="catalytic activity">
    <reaction evidence="1 11">
        <text>an S-substituted glutathione + H2O = an S-substituted L-cysteinylglycine + L-glutamate</text>
        <dbReference type="Rhea" id="RHEA:59468"/>
        <dbReference type="ChEBI" id="CHEBI:15377"/>
        <dbReference type="ChEBI" id="CHEBI:29985"/>
        <dbReference type="ChEBI" id="CHEBI:90779"/>
        <dbReference type="ChEBI" id="CHEBI:143103"/>
        <dbReference type="EC" id="3.4.19.13"/>
    </reaction>
</comment>
<evidence type="ECO:0000256" key="4">
    <source>
        <dbReference type="ARBA" id="ARBA00022679"/>
    </source>
</evidence>
<dbReference type="PRINTS" id="PR01210">
    <property type="entry name" value="GGTRANSPTASE"/>
</dbReference>
<dbReference type="EMBL" id="DVFZ01000046">
    <property type="protein sequence ID" value="HIQ82327.1"/>
    <property type="molecule type" value="Genomic_DNA"/>
</dbReference>
<dbReference type="Gene3D" id="3.60.20.40">
    <property type="match status" value="1"/>
</dbReference>
<dbReference type="EC" id="2.3.2.2" evidence="11"/>
<dbReference type="GO" id="GO:0006751">
    <property type="term" value="P:glutathione catabolic process"/>
    <property type="evidence" value="ECO:0007669"/>
    <property type="project" value="UniProtKB-UniRule"/>
</dbReference>
<dbReference type="GO" id="GO:0036374">
    <property type="term" value="F:glutathione hydrolase activity"/>
    <property type="evidence" value="ECO:0007669"/>
    <property type="project" value="UniProtKB-UniRule"/>
</dbReference>
<dbReference type="Pfam" id="PF01019">
    <property type="entry name" value="G_glu_transpept"/>
    <property type="match status" value="1"/>
</dbReference>
<dbReference type="EC" id="3.4.19.13" evidence="11"/>